<reference evidence="3" key="1">
    <citation type="submission" date="2017-02" db="EMBL/GenBank/DDBJ databases">
        <authorList>
            <person name="Varghese N."/>
            <person name="Submissions S."/>
        </authorList>
    </citation>
    <scope>NUCLEOTIDE SEQUENCE [LARGE SCALE GENOMIC DNA]</scope>
    <source>
        <strain evidence="3">ATCC BAA-34</strain>
    </source>
</reference>
<evidence type="ECO:0000313" key="2">
    <source>
        <dbReference type="EMBL" id="SJZ92274.1"/>
    </source>
</evidence>
<organism evidence="2 3">
    <name type="scientific">Trichlorobacter thiogenes</name>
    <dbReference type="NCBI Taxonomy" id="115783"/>
    <lineage>
        <taxon>Bacteria</taxon>
        <taxon>Pseudomonadati</taxon>
        <taxon>Thermodesulfobacteriota</taxon>
        <taxon>Desulfuromonadia</taxon>
        <taxon>Geobacterales</taxon>
        <taxon>Geobacteraceae</taxon>
        <taxon>Trichlorobacter</taxon>
    </lineage>
</organism>
<feature type="compositionally biased region" description="Basic and acidic residues" evidence="1">
    <location>
        <begin position="31"/>
        <end position="41"/>
    </location>
</feature>
<feature type="compositionally biased region" description="Polar residues" evidence="1">
    <location>
        <begin position="45"/>
        <end position="58"/>
    </location>
</feature>
<sequence length="58" mass="6409">MQRQNCVICAWRATCAKRFSVSDSGARCPDFSRDITIKDQDDAAPSTTNDSSKEAPQQ</sequence>
<dbReference type="Proteomes" id="UP000190102">
    <property type="component" value="Unassembled WGS sequence"/>
</dbReference>
<feature type="region of interest" description="Disordered" evidence="1">
    <location>
        <begin position="31"/>
        <end position="58"/>
    </location>
</feature>
<accession>A0A1T4PL01</accession>
<evidence type="ECO:0000256" key="1">
    <source>
        <dbReference type="SAM" id="MobiDB-lite"/>
    </source>
</evidence>
<evidence type="ECO:0000313" key="3">
    <source>
        <dbReference type="Proteomes" id="UP000190102"/>
    </source>
</evidence>
<gene>
    <name evidence="2" type="ORF">SAMN02745119_02019</name>
</gene>
<name>A0A1T4PL01_9BACT</name>
<keyword evidence="3" id="KW-1185">Reference proteome</keyword>
<dbReference type="STRING" id="115783.SAMN02745119_02019"/>
<protein>
    <submittedName>
        <fullName evidence="2">Uncharacterized protein</fullName>
    </submittedName>
</protein>
<dbReference type="AlphaFoldDB" id="A0A1T4PL01"/>
<proteinExistence type="predicted"/>
<dbReference type="EMBL" id="FUWR01000010">
    <property type="protein sequence ID" value="SJZ92274.1"/>
    <property type="molecule type" value="Genomic_DNA"/>
</dbReference>